<dbReference type="GO" id="GO:0043531">
    <property type="term" value="F:ADP binding"/>
    <property type="evidence" value="ECO:0007669"/>
    <property type="project" value="InterPro"/>
</dbReference>
<dbReference type="SMR" id="V7C2D7"/>
<keyword evidence="1" id="KW-0433">Leucine-rich repeat</keyword>
<name>V7C2D7_PHAVU</name>
<dbReference type="EMBL" id="CM002291">
    <property type="protein sequence ID" value="ESW23066.1"/>
    <property type="molecule type" value="Genomic_DNA"/>
</dbReference>
<dbReference type="AlphaFoldDB" id="V7C2D7"/>
<dbReference type="Pfam" id="PF25019">
    <property type="entry name" value="LRR_R13L1-DRL21"/>
    <property type="match status" value="1"/>
</dbReference>
<dbReference type="FunFam" id="1.10.10.10:FF:000322">
    <property type="entry name" value="Probable disease resistance protein At1g63360"/>
    <property type="match status" value="1"/>
</dbReference>
<keyword evidence="3" id="KW-0611">Plant defense</keyword>
<reference evidence="8" key="1">
    <citation type="journal article" date="2014" name="Nat. Genet.">
        <title>A reference genome for common bean and genome-wide analysis of dual domestications.</title>
        <authorList>
            <person name="Schmutz J."/>
            <person name="McClean P.E."/>
            <person name="Mamidi S."/>
            <person name="Wu G.A."/>
            <person name="Cannon S.B."/>
            <person name="Grimwood J."/>
            <person name="Jenkins J."/>
            <person name="Shu S."/>
            <person name="Song Q."/>
            <person name="Chavarro C."/>
            <person name="Torres-Torres M."/>
            <person name="Geffroy V."/>
            <person name="Moghaddam S.M."/>
            <person name="Gao D."/>
            <person name="Abernathy B."/>
            <person name="Barry K."/>
            <person name="Blair M."/>
            <person name="Brick M.A."/>
            <person name="Chovatia M."/>
            <person name="Gepts P."/>
            <person name="Goodstein D.M."/>
            <person name="Gonzales M."/>
            <person name="Hellsten U."/>
            <person name="Hyten D.L."/>
            <person name="Jia G."/>
            <person name="Kelly J.D."/>
            <person name="Kudrna D."/>
            <person name="Lee R."/>
            <person name="Richard M.M."/>
            <person name="Miklas P.N."/>
            <person name="Osorno J.M."/>
            <person name="Rodrigues J."/>
            <person name="Thareau V."/>
            <person name="Urrea C.A."/>
            <person name="Wang M."/>
            <person name="Yu Y."/>
            <person name="Zhang M."/>
            <person name="Wing R.A."/>
            <person name="Cregan P.B."/>
            <person name="Rokhsar D.S."/>
            <person name="Jackson S.A."/>
        </authorList>
    </citation>
    <scope>NUCLEOTIDE SEQUENCE [LARGE SCALE GENOMIC DNA]</scope>
    <source>
        <strain evidence="8">cv. G19833</strain>
    </source>
</reference>
<evidence type="ECO:0000259" key="4">
    <source>
        <dbReference type="Pfam" id="PF00931"/>
    </source>
</evidence>
<dbReference type="OrthoDB" id="773208at2759"/>
<dbReference type="InterPro" id="IPR056789">
    <property type="entry name" value="LRR_R13L1-DRL21"/>
</dbReference>
<dbReference type="GO" id="GO:0006952">
    <property type="term" value="P:defense response"/>
    <property type="evidence" value="ECO:0007669"/>
    <property type="project" value="UniProtKB-KW"/>
</dbReference>
<dbReference type="Gene3D" id="1.10.8.430">
    <property type="entry name" value="Helical domain of apoptotic protease-activating factors"/>
    <property type="match status" value="1"/>
</dbReference>
<evidence type="ECO:0000313" key="7">
    <source>
        <dbReference type="EMBL" id="ESW23066.1"/>
    </source>
</evidence>
<proteinExistence type="predicted"/>
<dbReference type="InterPro" id="IPR027417">
    <property type="entry name" value="P-loop_NTPase"/>
</dbReference>
<dbReference type="SUPFAM" id="SSF52540">
    <property type="entry name" value="P-loop containing nucleoside triphosphate hydrolases"/>
    <property type="match status" value="1"/>
</dbReference>
<dbReference type="PANTHER" id="PTHR36766:SF51">
    <property type="entry name" value="DISEASE RESISTANCE RPP13-LIKE PROTEIN 1"/>
    <property type="match status" value="1"/>
</dbReference>
<protein>
    <submittedName>
        <fullName evidence="7">Uncharacterized protein</fullName>
    </submittedName>
</protein>
<dbReference type="OMA" id="LTIYECA"/>
<dbReference type="PRINTS" id="PR00364">
    <property type="entry name" value="DISEASERSIST"/>
</dbReference>
<dbReference type="InterPro" id="IPR002182">
    <property type="entry name" value="NB-ARC"/>
</dbReference>
<dbReference type="Pfam" id="PF23559">
    <property type="entry name" value="WHD_DRP"/>
    <property type="match status" value="1"/>
</dbReference>
<evidence type="ECO:0000256" key="3">
    <source>
        <dbReference type="ARBA" id="ARBA00022821"/>
    </source>
</evidence>
<dbReference type="InterPro" id="IPR001611">
    <property type="entry name" value="Leu-rich_rpt"/>
</dbReference>
<dbReference type="Proteomes" id="UP000000226">
    <property type="component" value="Chromosome 4"/>
</dbReference>
<dbReference type="eggNOG" id="KOG4658">
    <property type="taxonomic scope" value="Eukaryota"/>
</dbReference>
<keyword evidence="8" id="KW-1185">Reference proteome</keyword>
<dbReference type="InterPro" id="IPR032675">
    <property type="entry name" value="LRR_dom_sf"/>
</dbReference>
<dbReference type="SUPFAM" id="SSF52058">
    <property type="entry name" value="L domain-like"/>
    <property type="match status" value="2"/>
</dbReference>
<dbReference type="PROSITE" id="PS51450">
    <property type="entry name" value="LRR"/>
    <property type="match status" value="1"/>
</dbReference>
<organism evidence="7 8">
    <name type="scientific">Phaseolus vulgaris</name>
    <name type="common">Kidney bean</name>
    <name type="synonym">French bean</name>
    <dbReference type="NCBI Taxonomy" id="3885"/>
    <lineage>
        <taxon>Eukaryota</taxon>
        <taxon>Viridiplantae</taxon>
        <taxon>Streptophyta</taxon>
        <taxon>Embryophyta</taxon>
        <taxon>Tracheophyta</taxon>
        <taxon>Spermatophyta</taxon>
        <taxon>Magnoliopsida</taxon>
        <taxon>eudicotyledons</taxon>
        <taxon>Gunneridae</taxon>
        <taxon>Pentapetalae</taxon>
        <taxon>rosids</taxon>
        <taxon>fabids</taxon>
        <taxon>Fabales</taxon>
        <taxon>Fabaceae</taxon>
        <taxon>Papilionoideae</taxon>
        <taxon>50 kb inversion clade</taxon>
        <taxon>NPAAA clade</taxon>
        <taxon>indigoferoid/millettioid clade</taxon>
        <taxon>Phaseoleae</taxon>
        <taxon>Phaseolus</taxon>
    </lineage>
</organism>
<feature type="domain" description="NB-ARC" evidence="4">
    <location>
        <begin position="22"/>
        <end position="194"/>
    </location>
</feature>
<evidence type="ECO:0000313" key="8">
    <source>
        <dbReference type="Proteomes" id="UP000000226"/>
    </source>
</evidence>
<dbReference type="InterPro" id="IPR058922">
    <property type="entry name" value="WHD_DRP"/>
</dbReference>
<dbReference type="Gene3D" id="1.10.10.10">
    <property type="entry name" value="Winged helix-like DNA-binding domain superfamily/Winged helix DNA-binding domain"/>
    <property type="match status" value="1"/>
</dbReference>
<dbReference type="Pfam" id="PF00931">
    <property type="entry name" value="NB-ARC"/>
    <property type="match status" value="1"/>
</dbReference>
<dbReference type="FunFam" id="3.40.50.300:FF:001091">
    <property type="entry name" value="Probable disease resistance protein At1g61300"/>
    <property type="match status" value="1"/>
</dbReference>
<dbReference type="Gene3D" id="3.40.50.300">
    <property type="entry name" value="P-loop containing nucleotide triphosphate hydrolases"/>
    <property type="match status" value="1"/>
</dbReference>
<evidence type="ECO:0000256" key="2">
    <source>
        <dbReference type="ARBA" id="ARBA00022737"/>
    </source>
</evidence>
<dbReference type="InterPro" id="IPR042197">
    <property type="entry name" value="Apaf_helical"/>
</dbReference>
<evidence type="ECO:0000256" key="1">
    <source>
        <dbReference type="ARBA" id="ARBA00022614"/>
    </source>
</evidence>
<feature type="domain" description="Disease resistance protein winged helix" evidence="5">
    <location>
        <begin position="278"/>
        <end position="345"/>
    </location>
</feature>
<dbReference type="InterPro" id="IPR036388">
    <property type="entry name" value="WH-like_DNA-bd_sf"/>
</dbReference>
<feature type="domain" description="R13L1/DRL21-like LRR repeat region" evidence="6">
    <location>
        <begin position="535"/>
        <end position="657"/>
    </location>
</feature>
<gene>
    <name evidence="7" type="ORF">PHAVU_004G015600g</name>
</gene>
<evidence type="ECO:0000259" key="5">
    <source>
        <dbReference type="Pfam" id="PF23559"/>
    </source>
</evidence>
<dbReference type="PANTHER" id="PTHR36766">
    <property type="entry name" value="PLANT BROAD-SPECTRUM MILDEW RESISTANCE PROTEIN RPW8"/>
    <property type="match status" value="1"/>
</dbReference>
<keyword evidence="2" id="KW-0677">Repeat</keyword>
<accession>V7C2D7</accession>
<evidence type="ECO:0000259" key="6">
    <source>
        <dbReference type="Pfam" id="PF25019"/>
    </source>
</evidence>
<dbReference type="Gene3D" id="3.80.10.10">
    <property type="entry name" value="Ribonuclease Inhibitor"/>
    <property type="match status" value="2"/>
</dbReference>
<dbReference type="Gramene" id="ESW23066">
    <property type="protein sequence ID" value="ESW23066"/>
    <property type="gene ID" value="PHAVU_004G015600g"/>
</dbReference>
<sequence>MNSPDAKSKLNPNLKPLLPRDADKDIIINWLKSETHNSKQPSILSIVGMGGLGKTTLAQHVYNDPKIHDAKFDIKAWVCVSDHFHVLTVTRTILEAITNQKDDSENLEMVHKKLKEKLSGRKFFLVLDDVWNERREEWEVVRTPLSYGAPGSRILVTTRGENVASNMRSKVHLLEQLGEDECWNVFENHALKDNDLELNDELKEIGRRIVEKCKGLPLALKTIGCLLRTKSSISDWKSILESEIWELPKEKNEIIPALFMSYRYLPSHLKKCFTYCALFPKDYGFVKEELILLWMAQNFLQSPQQIRHPEEVGEQYFNDLLSRSFFQQSSFVGIFVMHDLLNDLAKYVFSDFCFRLNIDKGQCIPKTTRNFSFELCDAKSFYGFEGLIDAKRLRSFLPISQYERSQWHFKISIHDLFSKIKFLRVLSFSFCSNLREVPDSIGDLKHLHSLDLSYTNIQKLPDSICLLYNLLILKLNYCLRLKELPLNFHKLTKLRCLEFKHTKLTKMPMLFGQLKNLQVLSMFFIDRNSELSTKQIGGLNLHGSLSIKELQNIVNPLDALETNLKTKQHLVKLELEWKSNNIPDDPRKEREVLENLQPSNHLECLSIRNYSGTEFPNWLFNNSLSNLVFLELEDCKYCLCFPSLGLLSLLKTLKIVGFDGIVSIGAEFYGSNSSFACLENLAFSNMKEWEEWECETTSFPRLKWLYVDECPKLKAETHRRLKFHLCPLVNIPIIHCDFLEYVKIEGGCDSLTIFPLDFFPKLHPLELVRCQNLRRISQEQTHNHLMELFIVHCPQFESFLSEGSSASLVGAENLKLLLKLMQVLFPSLTLLGIVDCPKVEMYLDEGLPLNVKHLCLSSFKLIASLRETLDSNTCLERLSIENLDVECFPGEVLLPNSLTSVHIYDCPNLKTLDYKGLCHLSSLALYDCPRFECLPAEGLPKFISAGERLLTGCSVIR</sequence>